<evidence type="ECO:0000256" key="7">
    <source>
        <dbReference type="ARBA" id="ARBA00022777"/>
    </source>
</evidence>
<dbReference type="SMART" id="SM00304">
    <property type="entry name" value="HAMP"/>
    <property type="match status" value="1"/>
</dbReference>
<dbReference type="InterPro" id="IPR005467">
    <property type="entry name" value="His_kinase_dom"/>
</dbReference>
<dbReference type="SUPFAM" id="SSF47384">
    <property type="entry name" value="Homodimeric domain of signal transducing histidine kinase"/>
    <property type="match status" value="1"/>
</dbReference>
<dbReference type="InterPro" id="IPR003594">
    <property type="entry name" value="HATPase_dom"/>
</dbReference>
<comment type="subcellular location">
    <subcellularLocation>
        <location evidence="2">Membrane</location>
    </subcellularLocation>
</comment>
<evidence type="ECO:0000256" key="1">
    <source>
        <dbReference type="ARBA" id="ARBA00000085"/>
    </source>
</evidence>
<dbReference type="InterPro" id="IPR036097">
    <property type="entry name" value="HisK_dim/P_sf"/>
</dbReference>
<dbReference type="SUPFAM" id="SSF55874">
    <property type="entry name" value="ATPase domain of HSP90 chaperone/DNA topoisomerase II/histidine kinase"/>
    <property type="match status" value="1"/>
</dbReference>
<dbReference type="CDD" id="cd00082">
    <property type="entry name" value="HisKA"/>
    <property type="match status" value="1"/>
</dbReference>
<gene>
    <name evidence="14" type="ORF">D6858_03780</name>
</gene>
<dbReference type="SMART" id="SM00387">
    <property type="entry name" value="HATPase_c"/>
    <property type="match status" value="1"/>
</dbReference>
<reference evidence="14 15" key="1">
    <citation type="submission" date="2018-09" db="EMBL/GenBank/DDBJ databases">
        <title>Altererythrobacter sp.Ery1 and Ery12, the genome sequencing of novel strains in genus Alterythrobacter.</title>
        <authorList>
            <person name="Cheng H."/>
            <person name="Wu Y.-H."/>
            <person name="Fang C."/>
            <person name="Xu X.-W."/>
        </authorList>
    </citation>
    <scope>NUCLEOTIDE SEQUENCE [LARGE SCALE GENOMIC DNA]</scope>
    <source>
        <strain evidence="14 15">Ery12</strain>
    </source>
</reference>
<feature type="transmembrane region" description="Helical" evidence="11">
    <location>
        <begin position="33"/>
        <end position="52"/>
    </location>
</feature>
<keyword evidence="7" id="KW-0418">Kinase</keyword>
<evidence type="ECO:0000256" key="4">
    <source>
        <dbReference type="ARBA" id="ARBA00022553"/>
    </source>
</evidence>
<evidence type="ECO:0000313" key="14">
    <source>
        <dbReference type="EMBL" id="RJX69036.1"/>
    </source>
</evidence>
<feature type="transmembrane region" description="Helical" evidence="11">
    <location>
        <begin position="173"/>
        <end position="197"/>
    </location>
</feature>
<evidence type="ECO:0000256" key="5">
    <source>
        <dbReference type="ARBA" id="ARBA00022679"/>
    </source>
</evidence>
<keyword evidence="4" id="KW-0597">Phosphoprotein</keyword>
<evidence type="ECO:0000256" key="9">
    <source>
        <dbReference type="ARBA" id="ARBA00023012"/>
    </source>
</evidence>
<keyword evidence="8 11" id="KW-1133">Transmembrane helix</keyword>
<evidence type="ECO:0000256" key="8">
    <source>
        <dbReference type="ARBA" id="ARBA00022989"/>
    </source>
</evidence>
<comment type="catalytic activity">
    <reaction evidence="1">
        <text>ATP + protein L-histidine = ADP + protein N-phospho-L-histidine.</text>
        <dbReference type="EC" id="2.7.13.3"/>
    </reaction>
</comment>
<dbReference type="InterPro" id="IPR050428">
    <property type="entry name" value="TCS_sensor_his_kinase"/>
</dbReference>
<dbReference type="PANTHER" id="PTHR45436:SF8">
    <property type="entry name" value="HISTIDINE KINASE"/>
    <property type="match status" value="1"/>
</dbReference>
<dbReference type="Pfam" id="PF00672">
    <property type="entry name" value="HAMP"/>
    <property type="match status" value="1"/>
</dbReference>
<keyword evidence="9" id="KW-0902">Two-component regulatory system</keyword>
<dbReference type="Gene3D" id="1.10.287.130">
    <property type="match status" value="1"/>
</dbReference>
<keyword evidence="6 11" id="KW-0812">Transmembrane</keyword>
<dbReference type="CDD" id="cd00075">
    <property type="entry name" value="HATPase"/>
    <property type="match status" value="1"/>
</dbReference>
<evidence type="ECO:0000259" key="13">
    <source>
        <dbReference type="PROSITE" id="PS50885"/>
    </source>
</evidence>
<keyword evidence="5" id="KW-0808">Transferase</keyword>
<dbReference type="Gene3D" id="3.30.565.10">
    <property type="entry name" value="Histidine kinase-like ATPase, C-terminal domain"/>
    <property type="match status" value="1"/>
</dbReference>
<dbReference type="SMART" id="SM00388">
    <property type="entry name" value="HisKA"/>
    <property type="match status" value="1"/>
</dbReference>
<dbReference type="EMBL" id="RAHJ01000014">
    <property type="protein sequence ID" value="RJX69036.1"/>
    <property type="molecule type" value="Genomic_DNA"/>
</dbReference>
<evidence type="ECO:0000256" key="11">
    <source>
        <dbReference type="SAM" id="Phobius"/>
    </source>
</evidence>
<dbReference type="Proteomes" id="UP000284322">
    <property type="component" value="Unassembled WGS sequence"/>
</dbReference>
<dbReference type="PROSITE" id="PS50885">
    <property type="entry name" value="HAMP"/>
    <property type="match status" value="1"/>
</dbReference>
<dbReference type="CDD" id="cd06225">
    <property type="entry name" value="HAMP"/>
    <property type="match status" value="1"/>
</dbReference>
<dbReference type="InterPro" id="IPR003661">
    <property type="entry name" value="HisK_dim/P_dom"/>
</dbReference>
<evidence type="ECO:0000259" key="12">
    <source>
        <dbReference type="PROSITE" id="PS50109"/>
    </source>
</evidence>
<dbReference type="InterPro" id="IPR004358">
    <property type="entry name" value="Sig_transdc_His_kin-like_C"/>
</dbReference>
<dbReference type="Pfam" id="PF02518">
    <property type="entry name" value="HATPase_c"/>
    <property type="match status" value="1"/>
</dbReference>
<dbReference type="GO" id="GO:0005886">
    <property type="term" value="C:plasma membrane"/>
    <property type="evidence" value="ECO:0007669"/>
    <property type="project" value="TreeGrafter"/>
</dbReference>
<evidence type="ECO:0000313" key="15">
    <source>
        <dbReference type="Proteomes" id="UP000284322"/>
    </source>
</evidence>
<proteinExistence type="predicted"/>
<organism evidence="14 15">
    <name type="scientific">Tsuneonella suprasediminis</name>
    <dbReference type="NCBI Taxonomy" id="2306996"/>
    <lineage>
        <taxon>Bacteria</taxon>
        <taxon>Pseudomonadati</taxon>
        <taxon>Pseudomonadota</taxon>
        <taxon>Alphaproteobacteria</taxon>
        <taxon>Sphingomonadales</taxon>
        <taxon>Erythrobacteraceae</taxon>
        <taxon>Tsuneonella</taxon>
    </lineage>
</organism>
<evidence type="ECO:0000256" key="6">
    <source>
        <dbReference type="ARBA" id="ARBA00022692"/>
    </source>
</evidence>
<protein>
    <recommendedName>
        <fullName evidence="3">histidine kinase</fullName>
        <ecNumber evidence="3">2.7.13.3</ecNumber>
    </recommendedName>
</protein>
<dbReference type="OrthoDB" id="9815202at2"/>
<dbReference type="Gene3D" id="6.10.340.10">
    <property type="match status" value="1"/>
</dbReference>
<feature type="domain" description="HAMP" evidence="13">
    <location>
        <begin position="198"/>
        <end position="251"/>
    </location>
</feature>
<evidence type="ECO:0000256" key="3">
    <source>
        <dbReference type="ARBA" id="ARBA00012438"/>
    </source>
</evidence>
<dbReference type="PROSITE" id="PS50109">
    <property type="entry name" value="HIS_KIN"/>
    <property type="match status" value="1"/>
</dbReference>
<accession>A0A419R3P0</accession>
<dbReference type="EC" id="2.7.13.3" evidence="3"/>
<keyword evidence="10 11" id="KW-0472">Membrane</keyword>
<name>A0A419R3P0_9SPHN</name>
<evidence type="ECO:0000256" key="2">
    <source>
        <dbReference type="ARBA" id="ARBA00004370"/>
    </source>
</evidence>
<keyword evidence="15" id="KW-1185">Reference proteome</keyword>
<dbReference type="PRINTS" id="PR00344">
    <property type="entry name" value="BCTRLSENSOR"/>
</dbReference>
<dbReference type="GO" id="GO:0000155">
    <property type="term" value="F:phosphorelay sensor kinase activity"/>
    <property type="evidence" value="ECO:0007669"/>
    <property type="project" value="InterPro"/>
</dbReference>
<dbReference type="PANTHER" id="PTHR45436">
    <property type="entry name" value="SENSOR HISTIDINE KINASE YKOH"/>
    <property type="match status" value="1"/>
</dbReference>
<dbReference type="InterPro" id="IPR036890">
    <property type="entry name" value="HATPase_C_sf"/>
</dbReference>
<sequence length="468" mass="50603">MGSTSPLSARSAARDISSMGDTGFWRSGAFRTAMLSGVLFVGLTVVLLALVYEVATSTIEHQISASVEARARTLEQALEEDDDTGELSNIVPAQEELFRYVENAEGKALIADLVPRQHIIGAEVLSTEQVQSGFVDGGQLDDSGIIGFGMTGRDGGYVFVGQEDEQVSELREALLQAGLVATGLAVLLSFLLGWWIALRNFRRIEGLNTVAAKVMGGDMAQRMPVSATRDEIDLLSAQLNRMLGQLENVMGAIRQVTNDIAHDMRTPLGRLQRKLEQAQIADDPAAANALVDSALDESRTMLDMFGSMLRIAQIEGGGLQKHFVRFDLSAMLADLADTYRPAMADGGRELVANIQPDIEVFGDRALVQQLFSNLIDNAVVHTPRGTIVRVTLEGRGNDWIAKVTDSGPGIDPEHRPYIFDRFYRADASRTTRGSGLGLALVKAVAEAHVWSITIANEAGLALEIRPAK</sequence>
<evidence type="ECO:0000256" key="10">
    <source>
        <dbReference type="ARBA" id="ARBA00023136"/>
    </source>
</evidence>
<dbReference type="AlphaFoldDB" id="A0A419R3P0"/>
<feature type="domain" description="Histidine kinase" evidence="12">
    <location>
        <begin position="259"/>
        <end position="468"/>
    </location>
</feature>
<dbReference type="SUPFAM" id="SSF158472">
    <property type="entry name" value="HAMP domain-like"/>
    <property type="match status" value="1"/>
</dbReference>
<dbReference type="InterPro" id="IPR003660">
    <property type="entry name" value="HAMP_dom"/>
</dbReference>
<comment type="caution">
    <text evidence="14">The sequence shown here is derived from an EMBL/GenBank/DDBJ whole genome shotgun (WGS) entry which is preliminary data.</text>
</comment>